<protein>
    <submittedName>
        <fullName evidence="1">F-box domain-containing protein</fullName>
    </submittedName>
</protein>
<proteinExistence type="predicted"/>
<dbReference type="EMBL" id="JACAZH010000005">
    <property type="protein sequence ID" value="KAF7367529.1"/>
    <property type="molecule type" value="Genomic_DNA"/>
</dbReference>
<dbReference type="AlphaFoldDB" id="A0A8H6YYC6"/>
<dbReference type="InterPro" id="IPR032675">
    <property type="entry name" value="LRR_dom_sf"/>
</dbReference>
<comment type="caution">
    <text evidence="1">The sequence shown here is derived from an EMBL/GenBank/DDBJ whole genome shotgun (WGS) entry which is preliminary data.</text>
</comment>
<gene>
    <name evidence="1" type="ORF">MSAN_00815900</name>
</gene>
<reference evidence="1" key="1">
    <citation type="submission" date="2020-05" db="EMBL/GenBank/DDBJ databases">
        <title>Mycena genomes resolve the evolution of fungal bioluminescence.</title>
        <authorList>
            <person name="Tsai I.J."/>
        </authorList>
    </citation>
    <scope>NUCLEOTIDE SEQUENCE</scope>
    <source>
        <strain evidence="1">160909Yilan</strain>
    </source>
</reference>
<accession>A0A8H6YYC6</accession>
<dbReference type="Proteomes" id="UP000623467">
    <property type="component" value="Unassembled WGS sequence"/>
</dbReference>
<name>A0A8H6YYC6_9AGAR</name>
<organism evidence="1 2">
    <name type="scientific">Mycena sanguinolenta</name>
    <dbReference type="NCBI Taxonomy" id="230812"/>
    <lineage>
        <taxon>Eukaryota</taxon>
        <taxon>Fungi</taxon>
        <taxon>Dikarya</taxon>
        <taxon>Basidiomycota</taxon>
        <taxon>Agaricomycotina</taxon>
        <taxon>Agaricomycetes</taxon>
        <taxon>Agaricomycetidae</taxon>
        <taxon>Agaricales</taxon>
        <taxon>Marasmiineae</taxon>
        <taxon>Mycenaceae</taxon>
        <taxon>Mycena</taxon>
    </lineage>
</organism>
<dbReference type="OrthoDB" id="2909228at2759"/>
<evidence type="ECO:0000313" key="2">
    <source>
        <dbReference type="Proteomes" id="UP000623467"/>
    </source>
</evidence>
<dbReference type="SUPFAM" id="SSF52047">
    <property type="entry name" value="RNI-like"/>
    <property type="match status" value="1"/>
</dbReference>
<dbReference type="Gene3D" id="3.80.10.10">
    <property type="entry name" value="Ribonuclease Inhibitor"/>
    <property type="match status" value="1"/>
</dbReference>
<dbReference type="Gene3D" id="1.20.1280.50">
    <property type="match status" value="1"/>
</dbReference>
<sequence length="463" mass="52457">MLSASILRARLTELDELEVAESRLQFLAAAERRRIINDLNSKFCPILTLPPEITSEIFSHYVTNPPWLGVAGKSAPGPLTLAAVCQSWRYICFSTHCLWASLRLFPSLWVIDDFIHLLECWLQRAGHHPLDLEVWDQGQDSTMTILSVISHHSLHLRTLIFSLFTPFSFPNDEFWKRVPLLTKLSVRITAYVHWHDTSVMISAFREAPRLREVCLSGNSAQHMLLPWIQLTHLEFQETSPSSCLHVLKETPNVQVLSVSLPHLGRELPHAMTLLLPHRVTLHHLHTLKFSDDLEGKLLERLVLPALKTIHLSLLIGPGILSFINLGFRSAWSLQSICFTEMVVNECISCLQSLPSITHIQFGNAMLSSIELNELLYFLHKDRTTLPALETLALRDCSREFSGLRLREMLASRSIASGAHDCVKLKSFQLAFVPLAVRKEFVEEIWAELRTVVEAGLEVAIDVA</sequence>
<evidence type="ECO:0000313" key="1">
    <source>
        <dbReference type="EMBL" id="KAF7367529.1"/>
    </source>
</evidence>
<keyword evidence="2" id="KW-1185">Reference proteome</keyword>